<reference evidence="1 2" key="1">
    <citation type="submission" date="2019-03" db="EMBL/GenBank/DDBJ databases">
        <title>Single cell metagenomics reveals metabolic interactions within the superorganism composed of flagellate Streblomastix strix and complex community of Bacteroidetes bacteria on its surface.</title>
        <authorList>
            <person name="Treitli S.C."/>
            <person name="Kolisko M."/>
            <person name="Husnik F."/>
            <person name="Keeling P."/>
            <person name="Hampl V."/>
        </authorList>
    </citation>
    <scope>NUCLEOTIDE SEQUENCE [LARGE SCALE GENOMIC DNA]</scope>
    <source>
        <strain evidence="1">ST1C</strain>
    </source>
</reference>
<organism evidence="1 2">
    <name type="scientific">Streblomastix strix</name>
    <dbReference type="NCBI Taxonomy" id="222440"/>
    <lineage>
        <taxon>Eukaryota</taxon>
        <taxon>Metamonada</taxon>
        <taxon>Preaxostyla</taxon>
        <taxon>Oxymonadida</taxon>
        <taxon>Streblomastigidae</taxon>
        <taxon>Streblomastix</taxon>
    </lineage>
</organism>
<dbReference type="AlphaFoldDB" id="A0A5J4WCD9"/>
<accession>A0A5J4WCD9</accession>
<evidence type="ECO:0000313" key="1">
    <source>
        <dbReference type="EMBL" id="KAA6392618.1"/>
    </source>
</evidence>
<protein>
    <submittedName>
        <fullName evidence="1">Uncharacterized protein</fullName>
    </submittedName>
</protein>
<dbReference type="EMBL" id="SNRW01002484">
    <property type="protein sequence ID" value="KAA6392618.1"/>
    <property type="molecule type" value="Genomic_DNA"/>
</dbReference>
<gene>
    <name evidence="1" type="ORF">EZS28_011857</name>
</gene>
<name>A0A5J4WCD9_9EUKA</name>
<sequence>MIIKLVSSRLSGMRYIFDDLFADFVGSDGYWSPNNLSFCSNCCPYFPEFHQFPSILFRFLFHLAVLGFNAKFLLTLRLLPRDQGVQLRPAPLKKALR</sequence>
<proteinExistence type="predicted"/>
<dbReference type="Proteomes" id="UP000324800">
    <property type="component" value="Unassembled WGS sequence"/>
</dbReference>
<comment type="caution">
    <text evidence="1">The sequence shown here is derived from an EMBL/GenBank/DDBJ whole genome shotgun (WGS) entry which is preliminary data.</text>
</comment>
<evidence type="ECO:0000313" key="2">
    <source>
        <dbReference type="Proteomes" id="UP000324800"/>
    </source>
</evidence>